<keyword evidence="2" id="KW-0479">Metal-binding</keyword>
<evidence type="ECO:0000313" key="6">
    <source>
        <dbReference type="EMBL" id="QGY43018.1"/>
    </source>
</evidence>
<dbReference type="PANTHER" id="PTHR46491">
    <property type="entry name" value="CDGSH IRON SULFUR DOMAIN PROTEIN HOMOLOG"/>
    <property type="match status" value="1"/>
</dbReference>
<evidence type="ECO:0000256" key="3">
    <source>
        <dbReference type="ARBA" id="ARBA00023004"/>
    </source>
</evidence>
<organism evidence="6 7">
    <name type="scientific">Maribellus comscasis</name>
    <dbReference type="NCBI Taxonomy" id="2681766"/>
    <lineage>
        <taxon>Bacteria</taxon>
        <taxon>Pseudomonadati</taxon>
        <taxon>Bacteroidota</taxon>
        <taxon>Bacteroidia</taxon>
        <taxon>Marinilabiliales</taxon>
        <taxon>Prolixibacteraceae</taxon>
        <taxon>Maribellus</taxon>
    </lineage>
</organism>
<evidence type="ECO:0000256" key="1">
    <source>
        <dbReference type="ARBA" id="ARBA00022714"/>
    </source>
</evidence>
<evidence type="ECO:0000256" key="4">
    <source>
        <dbReference type="ARBA" id="ARBA00023014"/>
    </source>
</evidence>
<reference evidence="6 7" key="1">
    <citation type="submission" date="2019-11" db="EMBL/GenBank/DDBJ databases">
        <authorList>
            <person name="Zheng R.K."/>
            <person name="Sun C.M."/>
        </authorList>
    </citation>
    <scope>NUCLEOTIDE SEQUENCE [LARGE SCALE GENOMIC DNA]</scope>
    <source>
        <strain evidence="6 7">WC007</strain>
    </source>
</reference>
<keyword evidence="1" id="KW-0001">2Fe-2S</keyword>
<dbReference type="SMART" id="SM00704">
    <property type="entry name" value="ZnF_CDGSH"/>
    <property type="match status" value="2"/>
</dbReference>
<feature type="domain" description="Iron-binding zinc finger CDGSH type" evidence="5">
    <location>
        <begin position="46"/>
        <end position="77"/>
    </location>
</feature>
<keyword evidence="3" id="KW-0408">Iron</keyword>
<proteinExistence type="predicted"/>
<evidence type="ECO:0000256" key="2">
    <source>
        <dbReference type="ARBA" id="ARBA00022723"/>
    </source>
</evidence>
<dbReference type="Pfam" id="PF09360">
    <property type="entry name" value="zf-CDGSH"/>
    <property type="match status" value="2"/>
</dbReference>
<dbReference type="InterPro" id="IPR052950">
    <property type="entry name" value="CISD"/>
</dbReference>
<dbReference type="InterPro" id="IPR018967">
    <property type="entry name" value="FeS-contain_CDGSH-typ"/>
</dbReference>
<evidence type="ECO:0000259" key="5">
    <source>
        <dbReference type="SMART" id="SM00704"/>
    </source>
</evidence>
<dbReference type="KEGG" id="mcos:GM418_04895"/>
<gene>
    <name evidence="6" type="ORF">GM418_04895</name>
</gene>
<dbReference type="EMBL" id="CP046401">
    <property type="protein sequence ID" value="QGY43018.1"/>
    <property type="molecule type" value="Genomic_DNA"/>
</dbReference>
<dbReference type="RefSeq" id="WP_158863730.1">
    <property type="nucleotide sequence ID" value="NZ_CP046401.1"/>
</dbReference>
<dbReference type="Gene3D" id="3.40.5.90">
    <property type="entry name" value="CDGSH iron-sulfur domain, mitoNEET-type"/>
    <property type="match status" value="2"/>
</dbReference>
<evidence type="ECO:0000313" key="7">
    <source>
        <dbReference type="Proteomes" id="UP000428260"/>
    </source>
</evidence>
<sequence>MTKPKIAAKSPIQVSLEPGTHFWCACGQSNNQPFCDGSHRGTEFTPVMFKIEEKQDTWLCRCKQTGNKPYCDGTHNSL</sequence>
<dbReference type="InterPro" id="IPR042216">
    <property type="entry name" value="MitoNEET_CISD"/>
</dbReference>
<accession>A0A6I6JPN9</accession>
<dbReference type="PANTHER" id="PTHR46491:SF3">
    <property type="entry name" value="CDGSH IRON-SULFUR DOMAIN-CONTAINING PROTEIN 3, MITOCHONDRIAL"/>
    <property type="match status" value="1"/>
</dbReference>
<dbReference type="AlphaFoldDB" id="A0A6I6JPN9"/>
<protein>
    <submittedName>
        <fullName evidence="6">CDGSH iron-sulfur domain-containing protein</fullName>
    </submittedName>
</protein>
<dbReference type="GO" id="GO:0005737">
    <property type="term" value="C:cytoplasm"/>
    <property type="evidence" value="ECO:0007669"/>
    <property type="project" value="UniProtKB-ARBA"/>
</dbReference>
<dbReference type="GO" id="GO:0046872">
    <property type="term" value="F:metal ion binding"/>
    <property type="evidence" value="ECO:0007669"/>
    <property type="project" value="UniProtKB-KW"/>
</dbReference>
<dbReference type="Proteomes" id="UP000428260">
    <property type="component" value="Chromosome"/>
</dbReference>
<dbReference type="GO" id="GO:0051537">
    <property type="term" value="F:2 iron, 2 sulfur cluster binding"/>
    <property type="evidence" value="ECO:0007669"/>
    <property type="project" value="UniProtKB-KW"/>
</dbReference>
<keyword evidence="7" id="KW-1185">Reference proteome</keyword>
<feature type="domain" description="Iron-binding zinc finger CDGSH type" evidence="5">
    <location>
        <begin position="9"/>
        <end position="45"/>
    </location>
</feature>
<keyword evidence="4" id="KW-0411">Iron-sulfur</keyword>
<name>A0A6I6JPN9_9BACT</name>